<sequence>MSDAFPYPSPGSGNPGDLLQTSTAEIPKVFSHYCYWTATRTSCVVNSIKRRGIGVTQGAKRRRWAWKTGRSACARFDASSTTEAPYRRNREEEDRQALPLRAERSARFHTARQKERIRKSSENSREDTARARVQL</sequence>
<accession>K0RF45</accession>
<protein>
    <submittedName>
        <fullName evidence="2">Uncharacterized protein</fullName>
    </submittedName>
</protein>
<feature type="compositionally biased region" description="Basic and acidic residues" evidence="1">
    <location>
        <begin position="85"/>
        <end position="135"/>
    </location>
</feature>
<evidence type="ECO:0000256" key="1">
    <source>
        <dbReference type="SAM" id="MobiDB-lite"/>
    </source>
</evidence>
<feature type="region of interest" description="Disordered" evidence="1">
    <location>
        <begin position="1"/>
        <end position="20"/>
    </location>
</feature>
<dbReference type="Proteomes" id="UP000266841">
    <property type="component" value="Unassembled WGS sequence"/>
</dbReference>
<evidence type="ECO:0000313" key="2">
    <source>
        <dbReference type="EMBL" id="EJK52333.1"/>
    </source>
</evidence>
<feature type="region of interest" description="Disordered" evidence="1">
    <location>
        <begin position="76"/>
        <end position="135"/>
    </location>
</feature>
<name>K0RF45_THAOC</name>
<dbReference type="AlphaFoldDB" id="K0RF45"/>
<comment type="caution">
    <text evidence="2">The sequence shown here is derived from an EMBL/GenBank/DDBJ whole genome shotgun (WGS) entry which is preliminary data.</text>
</comment>
<organism evidence="2 3">
    <name type="scientific">Thalassiosira oceanica</name>
    <name type="common">Marine diatom</name>
    <dbReference type="NCBI Taxonomy" id="159749"/>
    <lineage>
        <taxon>Eukaryota</taxon>
        <taxon>Sar</taxon>
        <taxon>Stramenopiles</taxon>
        <taxon>Ochrophyta</taxon>
        <taxon>Bacillariophyta</taxon>
        <taxon>Coscinodiscophyceae</taxon>
        <taxon>Thalassiosirophycidae</taxon>
        <taxon>Thalassiosirales</taxon>
        <taxon>Thalassiosiraceae</taxon>
        <taxon>Thalassiosira</taxon>
    </lineage>
</organism>
<keyword evidence="3" id="KW-1185">Reference proteome</keyword>
<evidence type="ECO:0000313" key="3">
    <source>
        <dbReference type="Proteomes" id="UP000266841"/>
    </source>
</evidence>
<reference evidence="2 3" key="1">
    <citation type="journal article" date="2012" name="Genome Biol.">
        <title>Genome and low-iron response of an oceanic diatom adapted to chronic iron limitation.</title>
        <authorList>
            <person name="Lommer M."/>
            <person name="Specht M."/>
            <person name="Roy A.S."/>
            <person name="Kraemer L."/>
            <person name="Andreson R."/>
            <person name="Gutowska M.A."/>
            <person name="Wolf J."/>
            <person name="Bergner S.V."/>
            <person name="Schilhabel M.B."/>
            <person name="Klostermeier U.C."/>
            <person name="Beiko R.G."/>
            <person name="Rosenstiel P."/>
            <person name="Hippler M."/>
            <person name="Laroche J."/>
        </authorList>
    </citation>
    <scope>NUCLEOTIDE SEQUENCE [LARGE SCALE GENOMIC DNA]</scope>
    <source>
        <strain evidence="2 3">CCMP1005</strain>
    </source>
</reference>
<dbReference type="EMBL" id="AGNL01040025">
    <property type="protein sequence ID" value="EJK52333.1"/>
    <property type="molecule type" value="Genomic_DNA"/>
</dbReference>
<gene>
    <name evidence="2" type="ORF">THAOC_28405</name>
</gene>
<proteinExistence type="predicted"/>